<feature type="transmembrane region" description="Helical" evidence="7">
    <location>
        <begin position="169"/>
        <end position="190"/>
    </location>
</feature>
<dbReference type="GO" id="GO:0055085">
    <property type="term" value="P:transmembrane transport"/>
    <property type="evidence" value="ECO:0007669"/>
    <property type="project" value="InterPro"/>
</dbReference>
<protein>
    <submittedName>
        <fullName evidence="10">Carbohydrate ABC transporter permease</fullName>
    </submittedName>
</protein>
<keyword evidence="5 7" id="KW-1133">Transmembrane helix</keyword>
<feature type="region of interest" description="Disordered" evidence="8">
    <location>
        <begin position="1"/>
        <end position="33"/>
    </location>
</feature>
<evidence type="ECO:0000256" key="2">
    <source>
        <dbReference type="ARBA" id="ARBA00022448"/>
    </source>
</evidence>
<evidence type="ECO:0000256" key="3">
    <source>
        <dbReference type="ARBA" id="ARBA00022475"/>
    </source>
</evidence>
<dbReference type="CDD" id="cd06261">
    <property type="entry name" value="TM_PBP2"/>
    <property type="match status" value="1"/>
</dbReference>
<evidence type="ECO:0000313" key="10">
    <source>
        <dbReference type="EMBL" id="WEK13740.1"/>
    </source>
</evidence>
<accession>A0AAJ5W3N0</accession>
<evidence type="ECO:0000256" key="6">
    <source>
        <dbReference type="ARBA" id="ARBA00023136"/>
    </source>
</evidence>
<evidence type="ECO:0000313" key="11">
    <source>
        <dbReference type="Proteomes" id="UP001213972"/>
    </source>
</evidence>
<evidence type="ECO:0000256" key="7">
    <source>
        <dbReference type="RuleBase" id="RU363032"/>
    </source>
</evidence>
<dbReference type="Pfam" id="PF00528">
    <property type="entry name" value="BPD_transp_1"/>
    <property type="match status" value="1"/>
</dbReference>
<evidence type="ECO:0000256" key="4">
    <source>
        <dbReference type="ARBA" id="ARBA00022692"/>
    </source>
</evidence>
<proteinExistence type="inferred from homology"/>
<evidence type="ECO:0000256" key="8">
    <source>
        <dbReference type="SAM" id="MobiDB-lite"/>
    </source>
</evidence>
<dbReference type="Proteomes" id="UP001213972">
    <property type="component" value="Chromosome"/>
</dbReference>
<feature type="compositionally biased region" description="Basic and acidic residues" evidence="8">
    <location>
        <begin position="19"/>
        <end position="31"/>
    </location>
</feature>
<gene>
    <name evidence="10" type="ORF">P0Y48_00580</name>
</gene>
<name>A0AAJ5W3N0_9MICO</name>
<comment type="subcellular location">
    <subcellularLocation>
        <location evidence="1 7">Cell membrane</location>
        <topology evidence="1 7">Multi-pass membrane protein</topology>
    </subcellularLocation>
</comment>
<evidence type="ECO:0000256" key="5">
    <source>
        <dbReference type="ARBA" id="ARBA00022989"/>
    </source>
</evidence>
<dbReference type="AlphaFoldDB" id="A0AAJ5W3N0"/>
<sequence length="309" mass="34133">MSRTVDLPATATSRSSRSRGSDRSSRARGPRENPLSRGVAMLIMVVFTLYFLVPVWWLLVASTKSRGDLFSTNPLWFADANFGENLSGLLEYDGGVYLRWILNSLGYAGGGALVATLLAGMCGYALAKYRFPGRELIFNVVLGGVLVPATALALPLFLLFSQVQLTNTFWAVFLPSIVSPFGVYLARVFAEASVPDELLEASRIDGAGEIRTFFTVSIRLMVPALITVFLFQFVGIWNNFFLPLIMLRSDELFPVTYGLYAWNSTINQFPELRTFVLIGALLSIIPLIITFLLLQRYWRSGLGAGALKS</sequence>
<reference evidence="10" key="1">
    <citation type="submission" date="2023-03" db="EMBL/GenBank/DDBJ databases">
        <title>Andean soil-derived lignocellulolytic bacterial consortium as a source of novel taxa and putative plastic-active enzymes.</title>
        <authorList>
            <person name="Diaz-Garcia L."/>
            <person name="Chuvochina M."/>
            <person name="Feuerriegel G."/>
            <person name="Bunk B."/>
            <person name="Sproer C."/>
            <person name="Streit W.R."/>
            <person name="Rodriguez L.M."/>
            <person name="Overmann J."/>
            <person name="Jimenez D.J."/>
        </authorList>
    </citation>
    <scope>NUCLEOTIDE SEQUENCE</scope>
    <source>
        <strain evidence="10">MAG 4610</strain>
    </source>
</reference>
<keyword evidence="2 7" id="KW-0813">Transport</keyword>
<evidence type="ECO:0000256" key="1">
    <source>
        <dbReference type="ARBA" id="ARBA00004651"/>
    </source>
</evidence>
<feature type="transmembrane region" description="Helical" evidence="7">
    <location>
        <begin position="272"/>
        <end position="294"/>
    </location>
</feature>
<organism evidence="10 11">
    <name type="scientific">Candidatus Microbacterium phytovorans</name>
    <dbReference type="NCBI Taxonomy" id="3121374"/>
    <lineage>
        <taxon>Bacteria</taxon>
        <taxon>Bacillati</taxon>
        <taxon>Actinomycetota</taxon>
        <taxon>Actinomycetes</taxon>
        <taxon>Micrococcales</taxon>
        <taxon>Microbacteriaceae</taxon>
        <taxon>Microbacterium</taxon>
    </lineage>
</organism>
<feature type="transmembrane region" description="Helical" evidence="7">
    <location>
        <begin position="136"/>
        <end position="157"/>
    </location>
</feature>
<evidence type="ECO:0000259" key="9">
    <source>
        <dbReference type="PROSITE" id="PS50928"/>
    </source>
</evidence>
<keyword evidence="3" id="KW-1003">Cell membrane</keyword>
<dbReference type="InterPro" id="IPR000515">
    <property type="entry name" value="MetI-like"/>
</dbReference>
<feature type="transmembrane region" description="Helical" evidence="7">
    <location>
        <begin position="38"/>
        <end position="59"/>
    </location>
</feature>
<dbReference type="PROSITE" id="PS50928">
    <property type="entry name" value="ABC_TM1"/>
    <property type="match status" value="1"/>
</dbReference>
<keyword evidence="4 7" id="KW-0812">Transmembrane</keyword>
<keyword evidence="6 7" id="KW-0472">Membrane</keyword>
<dbReference type="PANTHER" id="PTHR43744:SF12">
    <property type="entry name" value="ABC TRANSPORTER PERMEASE PROTEIN MG189-RELATED"/>
    <property type="match status" value="1"/>
</dbReference>
<dbReference type="InterPro" id="IPR035906">
    <property type="entry name" value="MetI-like_sf"/>
</dbReference>
<dbReference type="PANTHER" id="PTHR43744">
    <property type="entry name" value="ABC TRANSPORTER PERMEASE PROTEIN MG189-RELATED-RELATED"/>
    <property type="match status" value="1"/>
</dbReference>
<dbReference type="SUPFAM" id="SSF161098">
    <property type="entry name" value="MetI-like"/>
    <property type="match status" value="1"/>
</dbReference>
<dbReference type="EMBL" id="CP119321">
    <property type="protein sequence ID" value="WEK13740.1"/>
    <property type="molecule type" value="Genomic_DNA"/>
</dbReference>
<feature type="domain" description="ABC transmembrane type-1" evidence="9">
    <location>
        <begin position="101"/>
        <end position="293"/>
    </location>
</feature>
<dbReference type="Gene3D" id="1.10.3720.10">
    <property type="entry name" value="MetI-like"/>
    <property type="match status" value="1"/>
</dbReference>
<comment type="similarity">
    <text evidence="7">Belongs to the binding-protein-dependent transport system permease family.</text>
</comment>
<feature type="transmembrane region" description="Helical" evidence="7">
    <location>
        <begin position="220"/>
        <end position="240"/>
    </location>
</feature>
<dbReference type="GO" id="GO:0005886">
    <property type="term" value="C:plasma membrane"/>
    <property type="evidence" value="ECO:0007669"/>
    <property type="project" value="UniProtKB-SubCell"/>
</dbReference>
<feature type="transmembrane region" description="Helical" evidence="7">
    <location>
        <begin position="105"/>
        <end position="127"/>
    </location>
</feature>